<keyword evidence="4" id="KW-1133">Transmembrane helix</keyword>
<dbReference type="InterPro" id="IPR006143">
    <property type="entry name" value="RND_pump_MFP"/>
</dbReference>
<evidence type="ECO:0000256" key="1">
    <source>
        <dbReference type="ARBA" id="ARBA00004196"/>
    </source>
</evidence>
<organism evidence="6 7">
    <name type="scientific">Butyrivibrio hungatei</name>
    <dbReference type="NCBI Taxonomy" id="185008"/>
    <lineage>
        <taxon>Bacteria</taxon>
        <taxon>Bacillati</taxon>
        <taxon>Bacillota</taxon>
        <taxon>Clostridia</taxon>
        <taxon>Lachnospirales</taxon>
        <taxon>Lachnospiraceae</taxon>
        <taxon>Butyrivibrio</taxon>
    </lineage>
</organism>
<name>A0A1D9P3D3_9FIRM</name>
<gene>
    <name evidence="6" type="ORF">bhn_I2093</name>
</gene>
<reference evidence="7" key="1">
    <citation type="submission" date="2016-10" db="EMBL/GenBank/DDBJ databases">
        <title>The complete genome sequence of the rumen bacterium Butyrivibrio hungatei MB2003.</title>
        <authorList>
            <person name="Palevich N."/>
            <person name="Kelly W.J."/>
            <person name="Leahy S.C."/>
            <person name="Altermann E."/>
            <person name="Rakonjac J."/>
            <person name="Attwood G.T."/>
        </authorList>
    </citation>
    <scope>NUCLEOTIDE SEQUENCE [LARGE SCALE GENOMIC DNA]</scope>
    <source>
        <strain evidence="7">MB2003</strain>
    </source>
</reference>
<proteinExistence type="inferred from homology"/>
<dbReference type="InterPro" id="IPR050465">
    <property type="entry name" value="UPF0194_transport"/>
</dbReference>
<dbReference type="NCBIfam" id="TIGR01730">
    <property type="entry name" value="RND_mfp"/>
    <property type="match status" value="1"/>
</dbReference>
<comment type="similarity">
    <text evidence="2">Belongs to the membrane fusion protein (MFP) (TC 8.A.1) family.</text>
</comment>
<dbReference type="GO" id="GO:0016020">
    <property type="term" value="C:membrane"/>
    <property type="evidence" value="ECO:0007669"/>
    <property type="project" value="InterPro"/>
</dbReference>
<dbReference type="Proteomes" id="UP000179284">
    <property type="component" value="Chromosome I"/>
</dbReference>
<dbReference type="PANTHER" id="PTHR32347">
    <property type="entry name" value="EFFLUX SYSTEM COMPONENT YKNX-RELATED"/>
    <property type="match status" value="1"/>
</dbReference>
<dbReference type="Gene3D" id="2.40.30.170">
    <property type="match status" value="1"/>
</dbReference>
<feature type="domain" description="YknX-like C-terminal permuted SH3-like" evidence="5">
    <location>
        <begin position="456"/>
        <end position="523"/>
    </location>
</feature>
<evidence type="ECO:0000259" key="5">
    <source>
        <dbReference type="Pfam" id="PF25989"/>
    </source>
</evidence>
<keyword evidence="4" id="KW-0472">Membrane</keyword>
<evidence type="ECO:0000256" key="3">
    <source>
        <dbReference type="ARBA" id="ARBA00023054"/>
    </source>
</evidence>
<dbReference type="AlphaFoldDB" id="A0A1D9P3D3"/>
<dbReference type="Gene3D" id="2.40.420.20">
    <property type="match status" value="1"/>
</dbReference>
<dbReference type="GO" id="GO:0030313">
    <property type="term" value="C:cell envelope"/>
    <property type="evidence" value="ECO:0007669"/>
    <property type="project" value="UniProtKB-SubCell"/>
</dbReference>
<dbReference type="Gene3D" id="2.40.50.100">
    <property type="match status" value="1"/>
</dbReference>
<evidence type="ECO:0000313" key="6">
    <source>
        <dbReference type="EMBL" id="AOZ97126.1"/>
    </source>
</evidence>
<feature type="transmembrane region" description="Helical" evidence="4">
    <location>
        <begin position="53"/>
        <end position="71"/>
    </location>
</feature>
<dbReference type="EMBL" id="CP017831">
    <property type="protein sequence ID" value="AOZ97126.1"/>
    <property type="molecule type" value="Genomic_DNA"/>
</dbReference>
<dbReference type="RefSeq" id="WP_071176749.1">
    <property type="nucleotide sequence ID" value="NZ_CP017831.1"/>
</dbReference>
<keyword evidence="7" id="KW-1185">Reference proteome</keyword>
<evidence type="ECO:0000256" key="4">
    <source>
        <dbReference type="SAM" id="Phobius"/>
    </source>
</evidence>
<keyword evidence="4" id="KW-0812">Transmembrane</keyword>
<dbReference type="PANTHER" id="PTHR32347:SF14">
    <property type="entry name" value="EFFLUX SYSTEM COMPONENT YKNX-RELATED"/>
    <property type="match status" value="1"/>
</dbReference>
<comment type="subcellular location">
    <subcellularLocation>
        <location evidence="1">Cell envelope</location>
    </subcellularLocation>
</comment>
<dbReference type="Pfam" id="PF25989">
    <property type="entry name" value="YknX_C"/>
    <property type="match status" value="1"/>
</dbReference>
<protein>
    <submittedName>
        <fullName evidence="6">RND family transporter</fullName>
    </submittedName>
</protein>
<dbReference type="GO" id="GO:0022857">
    <property type="term" value="F:transmembrane transporter activity"/>
    <property type="evidence" value="ECO:0007669"/>
    <property type="project" value="InterPro"/>
</dbReference>
<accession>A0A1D9P3D3</accession>
<sequence>MADNKKLEEIKEVSNEIKETTGSGVEIYDEVEENEEKAGKPAKKKFKLKKKHVIIGVVALIVLFFIVKTVFGGKNQVMPVQTTEVAKSDIENILSISGTVQSAETKTYFSEVAAPVDEVNVKVGDKVKSGDVIFTYDADSLDLAEKNAQLAITQAKGSYSSLYSGTGAADRKYAEGMTPDQINARLDAITAEINALNNKITDKTSRMNQTLTDLQKTALDINQNGIADGSAESYLDGNDGYITRRENDNNNSDISESNKQMSLAVQESIADVQYALANDPEIQGWKRQITSLQEEQSHLQSAKAATINGGQAQASKAQYESTQLTQEDAISKIQEAKEGIKAEFNGVVTEVAVVEGATLAAGTKTVTMANLDNVEITIQVSKSDLPKISVGQKVDITINGKAYAGEVSKISGAATKNNNGVAVVDTIIKVTNPDSDIILGVEANNKIHAEKAENTIVLPYEYILTDETGDYVYVVDNGVVARRDVELGITTSTDAQVVAGLNEGDEIITSDTSLLSEGMAVAVVNM</sequence>
<dbReference type="KEGG" id="bhu:bhn_I2093"/>
<keyword evidence="3" id="KW-0175">Coiled coil</keyword>
<evidence type="ECO:0000313" key="7">
    <source>
        <dbReference type="Proteomes" id="UP000179284"/>
    </source>
</evidence>
<evidence type="ECO:0000256" key="2">
    <source>
        <dbReference type="ARBA" id="ARBA00009477"/>
    </source>
</evidence>
<dbReference type="InterPro" id="IPR058637">
    <property type="entry name" value="YknX-like_C"/>
</dbReference>